<sequence>MSWANIGQSTKGLVTGLMLTLASTSNVFATPELADNKPNVIALAPHIIENLFAVGAGEQVIGTTEHSDYPEAAKTVPRIGNYAVLQIEKILQLKPDYIVAWASGNPPEDLVRIEKLGIPIIYSKPSSLVGVAQELLKFGDLTKNKLKARQVADDYLHKLQVVKQQNLGKKPIKVFYQLWSAPLTTIANHAWPQKILEVCNAQNPFVDLVGDYPHVSVENVLVANPDVIVIPTSSTEPNGQIDYWQKFTSISAVKNNQIYLVNSDKLHRMTPRVVEEMKVLCDKIDLARQFYANQPE</sequence>
<dbReference type="InterPro" id="IPR002491">
    <property type="entry name" value="ABC_transptr_periplasmic_BD"/>
</dbReference>
<name>W7QQR0_9ALTE</name>
<reference evidence="4 5" key="1">
    <citation type="journal article" date="2014" name="Genome Announc.">
        <title>Draft Genome Sequence of the Agar-Degrading Bacterium Catenovulum sp. Strain DS-2, Isolated from Intestines of Haliotis diversicolor.</title>
        <authorList>
            <person name="Shan D."/>
            <person name="Li X."/>
            <person name="Gu Z."/>
            <person name="Wei G."/>
            <person name="Gao Z."/>
            <person name="Shao Z."/>
        </authorList>
    </citation>
    <scope>NUCLEOTIDE SEQUENCE [LARGE SCALE GENOMIC DNA]</scope>
    <source>
        <strain evidence="4 5">DS-2</strain>
    </source>
</reference>
<dbReference type="NCBIfam" id="NF038402">
    <property type="entry name" value="TroA_like"/>
    <property type="match status" value="1"/>
</dbReference>
<dbReference type="InterPro" id="IPR054828">
    <property type="entry name" value="Vit_B12_bind_prot"/>
</dbReference>
<evidence type="ECO:0000259" key="3">
    <source>
        <dbReference type="PROSITE" id="PS50983"/>
    </source>
</evidence>
<dbReference type="Gene3D" id="3.40.50.1980">
    <property type="entry name" value="Nitrogenase molybdenum iron protein domain"/>
    <property type="match status" value="2"/>
</dbReference>
<dbReference type="PROSITE" id="PS50983">
    <property type="entry name" value="FE_B12_PBP"/>
    <property type="match status" value="1"/>
</dbReference>
<gene>
    <name evidence="4" type="ORF">DS2_04135</name>
</gene>
<protein>
    <submittedName>
        <fullName evidence="4">Periplasmic binding protein</fullName>
    </submittedName>
</protein>
<organism evidence="4 5">
    <name type="scientific">Catenovulum agarivorans DS-2</name>
    <dbReference type="NCBI Taxonomy" id="1328313"/>
    <lineage>
        <taxon>Bacteria</taxon>
        <taxon>Pseudomonadati</taxon>
        <taxon>Pseudomonadota</taxon>
        <taxon>Gammaproteobacteria</taxon>
        <taxon>Alteromonadales</taxon>
        <taxon>Alteromonadaceae</taxon>
        <taxon>Catenovulum</taxon>
    </lineage>
</organism>
<dbReference type="STRING" id="1328313.DS2_04135"/>
<dbReference type="PANTHER" id="PTHR30535">
    <property type="entry name" value="VITAMIN B12-BINDING PROTEIN"/>
    <property type="match status" value="1"/>
</dbReference>
<feature type="chain" id="PRO_5004901626" evidence="2">
    <location>
        <begin position="30"/>
        <end position="296"/>
    </location>
</feature>
<dbReference type="PANTHER" id="PTHR30535:SF34">
    <property type="entry name" value="MOLYBDATE-BINDING PROTEIN MOLA"/>
    <property type="match status" value="1"/>
</dbReference>
<dbReference type="EMBL" id="ARZY01000005">
    <property type="protein sequence ID" value="EWH11332.1"/>
    <property type="molecule type" value="Genomic_DNA"/>
</dbReference>
<dbReference type="eggNOG" id="COG0614">
    <property type="taxonomic scope" value="Bacteria"/>
</dbReference>
<feature type="domain" description="Fe/B12 periplasmic-binding" evidence="3">
    <location>
        <begin position="39"/>
        <end position="294"/>
    </location>
</feature>
<evidence type="ECO:0000313" key="4">
    <source>
        <dbReference type="EMBL" id="EWH11332.1"/>
    </source>
</evidence>
<evidence type="ECO:0000256" key="2">
    <source>
        <dbReference type="SAM" id="SignalP"/>
    </source>
</evidence>
<dbReference type="Proteomes" id="UP000019276">
    <property type="component" value="Unassembled WGS sequence"/>
</dbReference>
<keyword evidence="1 2" id="KW-0732">Signal</keyword>
<dbReference type="SUPFAM" id="SSF53807">
    <property type="entry name" value="Helical backbone' metal receptor"/>
    <property type="match status" value="1"/>
</dbReference>
<evidence type="ECO:0000256" key="1">
    <source>
        <dbReference type="ARBA" id="ARBA00022729"/>
    </source>
</evidence>
<dbReference type="Pfam" id="PF01497">
    <property type="entry name" value="Peripla_BP_2"/>
    <property type="match status" value="1"/>
</dbReference>
<accession>W7QQR0</accession>
<dbReference type="OrthoDB" id="6495095at2"/>
<comment type="caution">
    <text evidence="4">The sequence shown here is derived from an EMBL/GenBank/DDBJ whole genome shotgun (WGS) entry which is preliminary data.</text>
</comment>
<evidence type="ECO:0000313" key="5">
    <source>
        <dbReference type="Proteomes" id="UP000019276"/>
    </source>
</evidence>
<dbReference type="AlphaFoldDB" id="W7QQR0"/>
<keyword evidence="5" id="KW-1185">Reference proteome</keyword>
<dbReference type="InterPro" id="IPR050902">
    <property type="entry name" value="ABC_Transporter_SBP"/>
</dbReference>
<dbReference type="GO" id="GO:0071281">
    <property type="term" value="P:cellular response to iron ion"/>
    <property type="evidence" value="ECO:0007669"/>
    <property type="project" value="TreeGrafter"/>
</dbReference>
<feature type="signal peptide" evidence="2">
    <location>
        <begin position="1"/>
        <end position="29"/>
    </location>
</feature>
<dbReference type="CDD" id="cd01144">
    <property type="entry name" value="BtuF"/>
    <property type="match status" value="1"/>
</dbReference>
<dbReference type="RefSeq" id="WP_035013382.1">
    <property type="nucleotide sequence ID" value="NZ_ARZY01000005.1"/>
</dbReference>
<proteinExistence type="predicted"/>